<evidence type="ECO:0000256" key="9">
    <source>
        <dbReference type="RuleBase" id="RU366031"/>
    </source>
</evidence>
<dbReference type="InterPro" id="IPR039793">
    <property type="entry name" value="UROS/Hem4"/>
</dbReference>
<evidence type="ECO:0000313" key="11">
    <source>
        <dbReference type="EMBL" id="MEJ1249812.1"/>
    </source>
</evidence>
<keyword evidence="12" id="KW-1185">Reference proteome</keyword>
<sequence>MKPLAGWSVVCLRPSAQQAAVRRAVQARGARHLALPGLRLAPAPDEHAARAALRDALACHTVVFTSPAAVMFAARLLPPRALRGQTAIAVGEGTARALARHRVSSITPPPDAMHSDGVLALPHWRDAAGPVGLVTAPGGRGVIAAGLAARGMELHRAEVYRRLPPRLDARHLRALDASTPPRAVLVSSGEALERVLAALSDALRTRLLDATAVASSLRLAELARDRGFAGVLVASAPTATAMLDALVGHVGTAGFR</sequence>
<comment type="catalytic activity">
    <reaction evidence="8 9">
        <text>hydroxymethylbilane = uroporphyrinogen III + H2O</text>
        <dbReference type="Rhea" id="RHEA:18965"/>
        <dbReference type="ChEBI" id="CHEBI:15377"/>
        <dbReference type="ChEBI" id="CHEBI:57308"/>
        <dbReference type="ChEBI" id="CHEBI:57845"/>
        <dbReference type="EC" id="4.2.1.75"/>
    </reaction>
</comment>
<dbReference type="PANTHER" id="PTHR38042">
    <property type="entry name" value="UROPORPHYRINOGEN-III SYNTHASE, CHLOROPLASTIC"/>
    <property type="match status" value="1"/>
</dbReference>
<proteinExistence type="inferred from homology"/>
<dbReference type="Gene3D" id="3.40.50.10090">
    <property type="match status" value="2"/>
</dbReference>
<dbReference type="InterPro" id="IPR003754">
    <property type="entry name" value="4pyrrol_synth_uPrphyn_synth"/>
</dbReference>
<dbReference type="PANTHER" id="PTHR38042:SF1">
    <property type="entry name" value="UROPORPHYRINOGEN-III SYNTHASE, CHLOROPLASTIC"/>
    <property type="match status" value="1"/>
</dbReference>
<evidence type="ECO:0000256" key="2">
    <source>
        <dbReference type="ARBA" id="ARBA00008133"/>
    </source>
</evidence>
<comment type="caution">
    <text evidence="11">The sequence shown here is derived from an EMBL/GenBank/DDBJ whole genome shotgun (WGS) entry which is preliminary data.</text>
</comment>
<dbReference type="GO" id="GO:0006782">
    <property type="term" value="P:protoporphyrinogen IX biosynthetic process"/>
    <property type="evidence" value="ECO:0007669"/>
    <property type="project" value="UniProtKB-UniRule"/>
</dbReference>
<evidence type="ECO:0000313" key="12">
    <source>
        <dbReference type="Proteomes" id="UP001364472"/>
    </source>
</evidence>
<dbReference type="Proteomes" id="UP001364472">
    <property type="component" value="Unassembled WGS sequence"/>
</dbReference>
<organism evidence="11 12">
    <name type="scientific">Denitratimonas tolerans</name>
    <dbReference type="NCBI Taxonomy" id="1338420"/>
    <lineage>
        <taxon>Bacteria</taxon>
        <taxon>Pseudomonadati</taxon>
        <taxon>Pseudomonadota</taxon>
        <taxon>Gammaproteobacteria</taxon>
        <taxon>Lysobacterales</taxon>
        <taxon>Lysobacteraceae</taxon>
        <taxon>Denitratimonas</taxon>
    </lineage>
</organism>
<evidence type="ECO:0000256" key="4">
    <source>
        <dbReference type="ARBA" id="ARBA00023239"/>
    </source>
</evidence>
<evidence type="ECO:0000256" key="3">
    <source>
        <dbReference type="ARBA" id="ARBA00013109"/>
    </source>
</evidence>
<comment type="similarity">
    <text evidence="2 9">Belongs to the uroporphyrinogen-III synthase family.</text>
</comment>
<dbReference type="Pfam" id="PF02602">
    <property type="entry name" value="HEM4"/>
    <property type="match status" value="1"/>
</dbReference>
<dbReference type="RefSeq" id="WP_337335531.1">
    <property type="nucleotide sequence ID" value="NZ_JBBDHC010000012.1"/>
</dbReference>
<dbReference type="EC" id="4.2.1.75" evidence="3 9"/>
<gene>
    <name evidence="11" type="ORF">WB794_09035</name>
</gene>
<accession>A0AAW9R6M0</accession>
<dbReference type="GO" id="GO:0006780">
    <property type="term" value="P:uroporphyrinogen III biosynthetic process"/>
    <property type="evidence" value="ECO:0007669"/>
    <property type="project" value="UniProtKB-UniRule"/>
</dbReference>
<protein>
    <recommendedName>
        <fullName evidence="7 9">Uroporphyrinogen-III synthase</fullName>
        <ecNumber evidence="3 9">4.2.1.75</ecNumber>
    </recommendedName>
</protein>
<dbReference type="SUPFAM" id="SSF69618">
    <property type="entry name" value="HemD-like"/>
    <property type="match status" value="1"/>
</dbReference>
<dbReference type="AlphaFoldDB" id="A0AAW9R6M0"/>
<comment type="pathway">
    <text evidence="1 9">Porphyrin-containing compound metabolism; protoporphyrin-IX biosynthesis; coproporphyrinogen-III from 5-aminolevulinate: step 3/4.</text>
</comment>
<evidence type="ECO:0000259" key="10">
    <source>
        <dbReference type="Pfam" id="PF02602"/>
    </source>
</evidence>
<keyword evidence="5 9" id="KW-0627">Porphyrin biosynthesis</keyword>
<reference evidence="11 12" key="1">
    <citation type="journal article" date="2016" name="Antonie Van Leeuwenhoek">
        <title>Denitratimonas tolerans gen. nov., sp. nov., a denitrifying bacterium isolated from a bioreactor for tannery wastewater treatment.</title>
        <authorList>
            <person name="Han S.I."/>
            <person name="Kim J.O."/>
            <person name="Lee Y.R."/>
            <person name="Ekpeghere K.I."/>
            <person name="Koh S.C."/>
            <person name="Whang K.S."/>
        </authorList>
    </citation>
    <scope>NUCLEOTIDE SEQUENCE [LARGE SCALE GENOMIC DNA]</scope>
    <source>
        <strain evidence="11 12">KACC 17565</strain>
    </source>
</reference>
<evidence type="ECO:0000256" key="5">
    <source>
        <dbReference type="ARBA" id="ARBA00023244"/>
    </source>
</evidence>
<dbReference type="InterPro" id="IPR036108">
    <property type="entry name" value="4pyrrol_syn_uPrphyn_synt_sf"/>
</dbReference>
<feature type="domain" description="Tetrapyrrole biosynthesis uroporphyrinogen III synthase" evidence="10">
    <location>
        <begin position="22"/>
        <end position="243"/>
    </location>
</feature>
<dbReference type="GO" id="GO:0004852">
    <property type="term" value="F:uroporphyrinogen-III synthase activity"/>
    <property type="evidence" value="ECO:0007669"/>
    <property type="project" value="UniProtKB-UniRule"/>
</dbReference>
<comment type="function">
    <text evidence="6 9">Catalyzes cyclization of the linear tetrapyrrole, hydroxymethylbilane, to the macrocyclic uroporphyrinogen III.</text>
</comment>
<name>A0AAW9R6M0_9GAMM</name>
<evidence type="ECO:0000256" key="8">
    <source>
        <dbReference type="ARBA" id="ARBA00048617"/>
    </source>
</evidence>
<evidence type="ECO:0000256" key="1">
    <source>
        <dbReference type="ARBA" id="ARBA00004772"/>
    </source>
</evidence>
<dbReference type="EMBL" id="JBBDHC010000012">
    <property type="protein sequence ID" value="MEJ1249812.1"/>
    <property type="molecule type" value="Genomic_DNA"/>
</dbReference>
<keyword evidence="4 9" id="KW-0456">Lyase</keyword>
<evidence type="ECO:0000256" key="7">
    <source>
        <dbReference type="ARBA" id="ARBA00040167"/>
    </source>
</evidence>
<evidence type="ECO:0000256" key="6">
    <source>
        <dbReference type="ARBA" id="ARBA00037589"/>
    </source>
</evidence>
<dbReference type="CDD" id="cd06578">
    <property type="entry name" value="HemD"/>
    <property type="match status" value="1"/>
</dbReference>